<dbReference type="RefSeq" id="WP_146953001.1">
    <property type="nucleotide sequence ID" value="NZ_BAABBJ010000006.1"/>
</dbReference>
<dbReference type="Gene3D" id="3.40.630.30">
    <property type="match status" value="1"/>
</dbReference>
<keyword evidence="3" id="KW-1185">Reference proteome</keyword>
<dbReference type="EMBL" id="BKAL01000006">
    <property type="protein sequence ID" value="GEP69254.1"/>
    <property type="molecule type" value="Genomic_DNA"/>
</dbReference>
<reference evidence="2 3" key="1">
    <citation type="submission" date="2019-07" db="EMBL/GenBank/DDBJ databases">
        <title>Whole genome shotgun sequence of Cellulomonas soli NBRC 109434.</title>
        <authorList>
            <person name="Hosoyama A."/>
            <person name="Uohara A."/>
            <person name="Ohji S."/>
            <person name="Ichikawa N."/>
        </authorList>
    </citation>
    <scope>NUCLEOTIDE SEQUENCE [LARGE SCALE GENOMIC DNA]</scope>
    <source>
        <strain evidence="2 3">NBRC 109434</strain>
    </source>
</reference>
<dbReference type="SUPFAM" id="SSF55729">
    <property type="entry name" value="Acyl-CoA N-acyltransferases (Nat)"/>
    <property type="match status" value="1"/>
</dbReference>
<proteinExistence type="predicted"/>
<dbReference type="Proteomes" id="UP000321798">
    <property type="component" value="Unassembled WGS sequence"/>
</dbReference>
<comment type="caution">
    <text evidence="2">The sequence shown here is derived from an EMBL/GenBank/DDBJ whole genome shotgun (WGS) entry which is preliminary data.</text>
</comment>
<dbReference type="PROSITE" id="PS51729">
    <property type="entry name" value="GNAT_YJDJ"/>
    <property type="match status" value="1"/>
</dbReference>
<dbReference type="InterPro" id="IPR031165">
    <property type="entry name" value="GNAT_YJDJ"/>
</dbReference>
<dbReference type="PANTHER" id="PTHR31435:SF10">
    <property type="entry name" value="BSR4717 PROTEIN"/>
    <property type="match status" value="1"/>
</dbReference>
<sequence length="121" mass="13084">MGPVQDVVVHHAPDRRRYELVAPAADAEVGAAARQVVGFTEYRAYEGGAGPARVFFHTEVDVAFDGRGLASLLVTAALEDTVASGLRIVPVCPYVTAFLRRHHEYDAHLDPVTPEHLAVLP</sequence>
<dbReference type="PANTHER" id="PTHR31435">
    <property type="entry name" value="PROTEIN NATD1"/>
    <property type="match status" value="1"/>
</dbReference>
<feature type="domain" description="N-acetyltransferase" evidence="1">
    <location>
        <begin position="10"/>
        <end position="110"/>
    </location>
</feature>
<gene>
    <name evidence="2" type="ORF">CSO01_19690</name>
</gene>
<evidence type="ECO:0000313" key="3">
    <source>
        <dbReference type="Proteomes" id="UP000321798"/>
    </source>
</evidence>
<dbReference type="AlphaFoldDB" id="A0A512PDH2"/>
<dbReference type="InterPro" id="IPR045057">
    <property type="entry name" value="Gcn5-rel_NAT"/>
</dbReference>
<protein>
    <recommendedName>
        <fullName evidence="1">N-acetyltransferase domain-containing protein</fullName>
    </recommendedName>
</protein>
<organism evidence="2 3">
    <name type="scientific">Cellulomonas soli</name>
    <dbReference type="NCBI Taxonomy" id="931535"/>
    <lineage>
        <taxon>Bacteria</taxon>
        <taxon>Bacillati</taxon>
        <taxon>Actinomycetota</taxon>
        <taxon>Actinomycetes</taxon>
        <taxon>Micrococcales</taxon>
        <taxon>Cellulomonadaceae</taxon>
        <taxon>Cellulomonas</taxon>
    </lineage>
</organism>
<dbReference type="OrthoDB" id="5405911at2"/>
<evidence type="ECO:0000259" key="1">
    <source>
        <dbReference type="PROSITE" id="PS51729"/>
    </source>
</evidence>
<dbReference type="Pfam" id="PF14542">
    <property type="entry name" value="Acetyltransf_CG"/>
    <property type="match status" value="1"/>
</dbReference>
<accession>A0A512PDH2</accession>
<dbReference type="InterPro" id="IPR016181">
    <property type="entry name" value="Acyl_CoA_acyltransferase"/>
</dbReference>
<evidence type="ECO:0000313" key="2">
    <source>
        <dbReference type="EMBL" id="GEP69254.1"/>
    </source>
</evidence>
<name>A0A512PDH2_9CELL</name>